<organism evidence="3 4">
    <name type="scientific">Trichonephila clavipes</name>
    <name type="common">Golden silk orbweaver</name>
    <name type="synonym">Nephila clavipes</name>
    <dbReference type="NCBI Taxonomy" id="2585209"/>
    <lineage>
        <taxon>Eukaryota</taxon>
        <taxon>Metazoa</taxon>
        <taxon>Ecdysozoa</taxon>
        <taxon>Arthropoda</taxon>
        <taxon>Chelicerata</taxon>
        <taxon>Arachnida</taxon>
        <taxon>Araneae</taxon>
        <taxon>Araneomorphae</taxon>
        <taxon>Entelegynae</taxon>
        <taxon>Araneoidea</taxon>
        <taxon>Nephilidae</taxon>
        <taxon>Trichonephila</taxon>
    </lineage>
</organism>
<dbReference type="InterPro" id="IPR005135">
    <property type="entry name" value="Endo/exonuclease/phosphatase"/>
</dbReference>
<accession>A0A8X6W8Y4</accession>
<feature type="compositionally biased region" description="Low complexity" evidence="1">
    <location>
        <begin position="387"/>
        <end position="400"/>
    </location>
</feature>
<feature type="region of interest" description="Disordered" evidence="1">
    <location>
        <begin position="76"/>
        <end position="106"/>
    </location>
</feature>
<dbReference type="Gene3D" id="3.60.10.10">
    <property type="entry name" value="Endonuclease/exonuclease/phosphatase"/>
    <property type="match status" value="1"/>
</dbReference>
<dbReference type="CDD" id="cd01650">
    <property type="entry name" value="RT_nLTR_like"/>
    <property type="match status" value="1"/>
</dbReference>
<dbReference type="Proteomes" id="UP000887159">
    <property type="component" value="Unassembled WGS sequence"/>
</dbReference>
<evidence type="ECO:0000259" key="2">
    <source>
        <dbReference type="PROSITE" id="PS50878"/>
    </source>
</evidence>
<dbReference type="SUPFAM" id="SSF56219">
    <property type="entry name" value="DNase I-like"/>
    <property type="match status" value="1"/>
</dbReference>
<dbReference type="PROSITE" id="PS50878">
    <property type="entry name" value="RT_POL"/>
    <property type="match status" value="1"/>
</dbReference>
<name>A0A8X6W8Y4_TRICX</name>
<reference evidence="3" key="1">
    <citation type="submission" date="2020-08" db="EMBL/GenBank/DDBJ databases">
        <title>Multicomponent nature underlies the extraordinary mechanical properties of spider dragline silk.</title>
        <authorList>
            <person name="Kono N."/>
            <person name="Nakamura H."/>
            <person name="Mori M."/>
            <person name="Yoshida Y."/>
            <person name="Ohtoshi R."/>
            <person name="Malay A.D."/>
            <person name="Moran D.A.P."/>
            <person name="Tomita M."/>
            <person name="Numata K."/>
            <person name="Arakawa K."/>
        </authorList>
    </citation>
    <scope>NUCLEOTIDE SEQUENCE</scope>
</reference>
<keyword evidence="4" id="KW-1185">Reference proteome</keyword>
<dbReference type="GO" id="GO:0003964">
    <property type="term" value="F:RNA-directed DNA polymerase activity"/>
    <property type="evidence" value="ECO:0007669"/>
    <property type="project" value="UniProtKB-KW"/>
</dbReference>
<dbReference type="EMBL" id="BMAU01021393">
    <property type="protein sequence ID" value="GFY30562.1"/>
    <property type="molecule type" value="Genomic_DNA"/>
</dbReference>
<sequence length="1135" mass="129833">MQFCVYIDNVIDGIDTYDFPTETSKNQYSFNAYQFQEEARTRYISLKEEERKTDEECHDHLLKQWGRPTEKELAEFVPVPSKKQKNKLHSPTKDDSSAKKPRTSVENKYEALTLEEPTTVQNDDEMEEEIIPASRTSTPIPKVRPPPPITIDGIAQPAQFLKRIQDLTRQKLIGRMKGRSMRVYPETPEAYNQIRKLIEDEKFESFTHQFPEEKIYKVVIRGLPTDMPVEDIVEELQSLGIHPKECKILISRKTGLPMPLFSVFLEKNPDNKCIYNLKELCSMKIEVDTMRRKFGPAQCYRCQGFFHSSRFCTRNPKCEPSQQVSPPPKVNFWEERARKKKEMAEAAKAEKNPPIQPKRPPPAHTEETSSSPQLKDQPSPQIASPQTREPSSSTREMSSSLPKDPSAQTTPQDSPTLMDTISQINDPEILTFPPPTCNRSIKIVTWNADGIRTKIPEFEEYVQRFDPDIIALQETFLQPCHSFNIPNYTIYRNDRLTHRGGGTAILIKNSIAHHSIHIHTHTLENTTIVLEGSNKITICCIYRPPNSPHQALIPDLLKILRNRTHCFIVGDYNAKHHSWSPHSNNNPCGSALFKFLKNCGFLLSSSAEPTTIPKRANYRPATIDFGISCGLDDVLVETQVELSSDHNPVQFILPTTSDKPHAQNCTTFTNWNLFQDLLTTSIPGNPTISNTDEIEERVTQFTNSIHLAINQSSKFKVFTHNITFIPLHIREKLRKKNRLRKLWQSTGYPPIKHEMNKLQKQIKRDLKLVKQKEWDDILDEANFDPPKLHKIIKNQKAQQVTYPPLLGYRGMVYDTLDKANLFADTMEESFQENSEPYNDEFIEKVERKVRRYFRNISFSTPPLTSPEEVCNIILGLENRKAAGADQIKNIALKSLPINAITFLTKIFNKCLMYGYFPDAWKHAIITLLPKKGKDTKLAINYRPISLLSSIGKIYEKIILSRLKEHADNNNIIPSFQHGFRENTATNHQLLRLTNLVVSGFNNHETTGGAFLDVEKAFDRVWHDGLLLKLIELNFPPYIIMIINNFLRNRTFQIKISSTLSRTAYASAGCPQGSLLSPLLYNIFTHDFPTAPTVNICLFADAAAIISQACNPDIVRINLQKYLKTPGLADQMADKN</sequence>
<keyword evidence="3" id="KW-0695">RNA-directed DNA polymerase</keyword>
<dbReference type="InterPro" id="IPR043502">
    <property type="entry name" value="DNA/RNA_pol_sf"/>
</dbReference>
<dbReference type="Pfam" id="PF07530">
    <property type="entry name" value="PRE_C2HC"/>
    <property type="match status" value="1"/>
</dbReference>
<feature type="compositionally biased region" description="Basic and acidic residues" evidence="1">
    <location>
        <begin position="91"/>
        <end position="106"/>
    </location>
</feature>
<dbReference type="Pfam" id="PF14529">
    <property type="entry name" value="Exo_endo_phos_2"/>
    <property type="match status" value="1"/>
</dbReference>
<evidence type="ECO:0000256" key="1">
    <source>
        <dbReference type="SAM" id="MobiDB-lite"/>
    </source>
</evidence>
<dbReference type="Pfam" id="PF00078">
    <property type="entry name" value="RVT_1"/>
    <property type="match status" value="1"/>
</dbReference>
<proteinExistence type="predicted"/>
<evidence type="ECO:0000313" key="4">
    <source>
        <dbReference type="Proteomes" id="UP000887159"/>
    </source>
</evidence>
<feature type="region of interest" description="Disordered" evidence="1">
    <location>
        <begin position="338"/>
        <end position="419"/>
    </location>
</feature>
<dbReference type="InterPro" id="IPR036691">
    <property type="entry name" value="Endo/exonu/phosph_ase_sf"/>
</dbReference>
<keyword evidence="3" id="KW-0808">Transferase</keyword>
<dbReference type="AlphaFoldDB" id="A0A8X6W8Y4"/>
<evidence type="ECO:0000313" key="3">
    <source>
        <dbReference type="EMBL" id="GFY30562.1"/>
    </source>
</evidence>
<feature type="compositionally biased region" description="Polar residues" evidence="1">
    <location>
        <begin position="368"/>
        <end position="386"/>
    </location>
</feature>
<feature type="compositionally biased region" description="Pro residues" evidence="1">
    <location>
        <begin position="354"/>
        <end position="363"/>
    </location>
</feature>
<dbReference type="PANTHER" id="PTHR19446">
    <property type="entry name" value="REVERSE TRANSCRIPTASES"/>
    <property type="match status" value="1"/>
</dbReference>
<feature type="domain" description="Reverse transcriptase" evidence="2">
    <location>
        <begin position="909"/>
        <end position="1135"/>
    </location>
</feature>
<dbReference type="SUPFAM" id="SSF56672">
    <property type="entry name" value="DNA/RNA polymerases"/>
    <property type="match status" value="1"/>
</dbReference>
<comment type="caution">
    <text evidence="3">The sequence shown here is derived from an EMBL/GenBank/DDBJ whole genome shotgun (WGS) entry which is preliminary data.</text>
</comment>
<gene>
    <name evidence="3" type="primary">pol</name>
    <name evidence="3" type="ORF">TNCV_3523251</name>
</gene>
<dbReference type="SMART" id="SM00596">
    <property type="entry name" value="PRE_C2HC"/>
    <property type="match status" value="1"/>
</dbReference>
<dbReference type="InterPro" id="IPR000477">
    <property type="entry name" value="RT_dom"/>
</dbReference>
<feature type="compositionally biased region" description="Basic and acidic residues" evidence="1">
    <location>
        <begin position="338"/>
        <end position="351"/>
    </location>
</feature>
<protein>
    <submittedName>
        <fullName evidence="3">RNA-directed DNA polymerase from mobile element jockey</fullName>
    </submittedName>
</protein>
<keyword evidence="3" id="KW-0548">Nucleotidyltransferase</keyword>
<feature type="compositionally biased region" description="Polar residues" evidence="1">
    <location>
        <begin position="406"/>
        <end position="419"/>
    </location>
</feature>
<dbReference type="InterPro" id="IPR006579">
    <property type="entry name" value="Pre_C2HC_dom"/>
</dbReference>